<name>A0AC58T560_TOBAC</name>
<dbReference type="Proteomes" id="UP000790787">
    <property type="component" value="Chromosome 18"/>
</dbReference>
<proteinExistence type="predicted"/>
<reference evidence="1" key="1">
    <citation type="journal article" date="2014" name="Nat. Commun.">
        <title>The tobacco genome sequence and its comparison with those of tomato and potato.</title>
        <authorList>
            <person name="Sierro N."/>
            <person name="Battey J.N."/>
            <person name="Ouadi S."/>
            <person name="Bakaher N."/>
            <person name="Bovet L."/>
            <person name="Willig A."/>
            <person name="Goepfert S."/>
            <person name="Peitsch M.C."/>
            <person name="Ivanov N.V."/>
        </authorList>
    </citation>
    <scope>NUCLEOTIDE SEQUENCE [LARGE SCALE GENOMIC DNA]</scope>
</reference>
<keyword evidence="1" id="KW-1185">Reference proteome</keyword>
<dbReference type="RefSeq" id="XP_075092360.1">
    <property type="nucleotide sequence ID" value="XM_075236259.1"/>
</dbReference>
<gene>
    <name evidence="2" type="primary">LOC107805590</name>
</gene>
<accession>A0AC58T560</accession>
<organism evidence="1 2">
    <name type="scientific">Nicotiana tabacum</name>
    <name type="common">Common tobacco</name>
    <dbReference type="NCBI Taxonomy" id="4097"/>
    <lineage>
        <taxon>Eukaryota</taxon>
        <taxon>Viridiplantae</taxon>
        <taxon>Streptophyta</taxon>
        <taxon>Embryophyta</taxon>
        <taxon>Tracheophyta</taxon>
        <taxon>Spermatophyta</taxon>
        <taxon>Magnoliopsida</taxon>
        <taxon>eudicotyledons</taxon>
        <taxon>Gunneridae</taxon>
        <taxon>Pentapetalae</taxon>
        <taxon>asterids</taxon>
        <taxon>lamiids</taxon>
        <taxon>Solanales</taxon>
        <taxon>Solanaceae</taxon>
        <taxon>Nicotianoideae</taxon>
        <taxon>Nicotianeae</taxon>
        <taxon>Nicotiana</taxon>
    </lineage>
</organism>
<protein>
    <submittedName>
        <fullName evidence="2">Methylesterase 11, chloroplastic</fullName>
    </submittedName>
</protein>
<sequence length="425" mass="47136">MGNSLSCFSQTQAIKRNKCRAKSSQSIPPPYFPSSSASQRSDKIYPKETNLDTDYIKEQARVAAALLLQHHQQNGTLTQFERSVSVRDPLAASKRQKRIPRSSSSRPSLLSDSLPQHLEIPNQLLPSQGTEVEELETKHFVLVHGGGFGAWCWYKTSTLLKENGYQVDAIDLTGSGAHSFDSNNITSLSEYVKPLTNYLEKLPESKKVRTLAPCLHSIKEFAGAFSNLKAESMQIGCFLIQVILVGHDIGGACVSYAMELHRSKISKAVFIAAAMLMNEQSILDMFSMQLGSDNLCQQAQMFLYANGKNHPPTAIDFDKSLLKDVLFNQTPAKDVELASVLMRPIPFAPLTEKLFLSATNYGSIPRFYVKTLEDFAIPVSLQEVMIDSNPPEQVFQMKGSDHSPCLSKPQALHKILVEISKIPLK</sequence>
<reference evidence="2" key="2">
    <citation type="submission" date="2025-08" db="UniProtKB">
        <authorList>
            <consortium name="RefSeq"/>
        </authorList>
    </citation>
    <scope>IDENTIFICATION</scope>
    <source>
        <tissue evidence="2">Leaf</tissue>
    </source>
</reference>
<evidence type="ECO:0000313" key="2">
    <source>
        <dbReference type="RefSeq" id="XP_075092360.1"/>
    </source>
</evidence>
<evidence type="ECO:0000313" key="1">
    <source>
        <dbReference type="Proteomes" id="UP000790787"/>
    </source>
</evidence>